<dbReference type="RefSeq" id="YP_009195749.1">
    <property type="nucleotide sequence ID" value="NC_028763.1"/>
</dbReference>
<organism evidence="1 2">
    <name type="scientific">Polaribacter phage P12002S</name>
    <dbReference type="NCBI Taxonomy" id="1647387"/>
    <lineage>
        <taxon>Viruses</taxon>
        <taxon>Duplodnaviria</taxon>
        <taxon>Heunggongvirae</taxon>
        <taxon>Uroviricota</taxon>
        <taxon>Caudoviricetes</taxon>
        <taxon>Incheonvirus</taxon>
        <taxon>Incheonvirus P12002S</taxon>
    </lineage>
</organism>
<dbReference type="Proteomes" id="UP000204416">
    <property type="component" value="Segment"/>
</dbReference>
<proteinExistence type="predicted"/>
<gene>
    <name evidence="1" type="ORF">P12002S_0075</name>
</gene>
<dbReference type="OrthoDB" id="35256at10239"/>
<protein>
    <submittedName>
        <fullName evidence="1">Uncharacterized protein</fullName>
    </submittedName>
</protein>
<keyword evidence="2" id="KW-1185">Reference proteome</keyword>
<evidence type="ECO:0000313" key="2">
    <source>
        <dbReference type="Proteomes" id="UP000204416"/>
    </source>
</evidence>
<evidence type="ECO:0000313" key="1">
    <source>
        <dbReference type="EMBL" id="AKG94331.1"/>
    </source>
</evidence>
<sequence length="69" mass="7898">MKIETNKTIKEAYLTNNLKAVDVISFLLENGFKSDKEAQRTALSELDYQGQKIDNVSLNSDFIIINFKK</sequence>
<reference evidence="1 2" key="1">
    <citation type="journal article" date="2015" name="Stand. Genomic Sci.">
        <title>Complete genome sequences of bacteriophages P12002L and P12002S, two lytic phages that infect a marine Polaribacter strain.</title>
        <authorList>
            <person name="Kang I."/>
            <person name="Jang H."/>
            <person name="Cho J.-C."/>
        </authorList>
    </citation>
    <scope>NUCLEOTIDE SEQUENCE [LARGE SCALE GENOMIC DNA]</scope>
</reference>
<accession>A0A0F7DD34</accession>
<dbReference type="EMBL" id="KR136260">
    <property type="protein sequence ID" value="AKG94331.1"/>
    <property type="molecule type" value="Genomic_DNA"/>
</dbReference>
<dbReference type="KEGG" id="vg:26623045"/>
<dbReference type="GeneID" id="26623045"/>
<name>A0A0F7DD34_9CAUD</name>